<evidence type="ECO:0000256" key="1">
    <source>
        <dbReference type="SAM" id="Coils"/>
    </source>
</evidence>
<dbReference type="OMA" id="MNQNTPF"/>
<dbReference type="HOGENOM" id="CLU_084356_0_0_1"/>
<dbReference type="PANTHER" id="PTHR37027:SF2">
    <property type="entry name" value="CHROMOSOME UNDETERMINED SCAFFOLD_148, WHOLE GENOME SHOTGUN SEQUENCE"/>
    <property type="match status" value="1"/>
</dbReference>
<gene>
    <name evidence="2" type="ORF">TTHERM_00688560</name>
</gene>
<dbReference type="EMBL" id="GG662260">
    <property type="protein sequence ID" value="EAS06716.1"/>
    <property type="molecule type" value="Genomic_DNA"/>
</dbReference>
<dbReference type="Proteomes" id="UP000009168">
    <property type="component" value="Unassembled WGS sequence"/>
</dbReference>
<proteinExistence type="predicted"/>
<dbReference type="KEGG" id="tet:TTHERM_00688560"/>
<dbReference type="InterPro" id="IPR038835">
    <property type="entry name" value="Giardin_beta-like"/>
</dbReference>
<name>I7MMT6_TETTS</name>
<protein>
    <submittedName>
        <fullName evidence="2">KdD6</fullName>
    </submittedName>
</protein>
<keyword evidence="1" id="KW-0175">Coiled coil</keyword>
<dbReference type="PANTHER" id="PTHR37027">
    <property type="entry name" value="KDE4"/>
    <property type="match status" value="1"/>
</dbReference>
<reference evidence="3" key="1">
    <citation type="journal article" date="2006" name="PLoS Biol.">
        <title>Macronuclear genome sequence of the ciliate Tetrahymena thermophila, a model eukaryote.</title>
        <authorList>
            <person name="Eisen J.A."/>
            <person name="Coyne R.S."/>
            <person name="Wu M."/>
            <person name="Wu D."/>
            <person name="Thiagarajan M."/>
            <person name="Wortman J.R."/>
            <person name="Badger J.H."/>
            <person name="Ren Q."/>
            <person name="Amedeo P."/>
            <person name="Jones K.M."/>
            <person name="Tallon L.J."/>
            <person name="Delcher A.L."/>
            <person name="Salzberg S.L."/>
            <person name="Silva J.C."/>
            <person name="Haas B.J."/>
            <person name="Majoros W.H."/>
            <person name="Farzad M."/>
            <person name="Carlton J.M."/>
            <person name="Smith R.K. Jr."/>
            <person name="Garg J."/>
            <person name="Pearlman R.E."/>
            <person name="Karrer K.M."/>
            <person name="Sun L."/>
            <person name="Manning G."/>
            <person name="Elde N.C."/>
            <person name="Turkewitz A.P."/>
            <person name="Asai D.J."/>
            <person name="Wilkes D.E."/>
            <person name="Wang Y."/>
            <person name="Cai H."/>
            <person name="Collins K."/>
            <person name="Stewart B.A."/>
            <person name="Lee S.R."/>
            <person name="Wilamowska K."/>
            <person name="Weinberg Z."/>
            <person name="Ruzzo W.L."/>
            <person name="Wloga D."/>
            <person name="Gaertig J."/>
            <person name="Frankel J."/>
            <person name="Tsao C.-C."/>
            <person name="Gorovsky M.A."/>
            <person name="Keeling P.J."/>
            <person name="Waller R.F."/>
            <person name="Patron N.J."/>
            <person name="Cherry J.M."/>
            <person name="Stover N.A."/>
            <person name="Krieger C.J."/>
            <person name="del Toro C."/>
            <person name="Ryder H.F."/>
            <person name="Williamson S.C."/>
            <person name="Barbeau R.A."/>
            <person name="Hamilton E.P."/>
            <person name="Orias E."/>
        </authorList>
    </citation>
    <scope>NUCLEOTIDE SEQUENCE [LARGE SCALE GENOMIC DNA]</scope>
    <source>
        <strain evidence="3">SB210</strain>
    </source>
</reference>
<accession>I7MMT6</accession>
<dbReference type="InParanoid" id="I7MMT6"/>
<feature type="coiled-coil region" evidence="1">
    <location>
        <begin position="207"/>
        <end position="241"/>
    </location>
</feature>
<dbReference type="RefSeq" id="XP_001026958.1">
    <property type="nucleotide sequence ID" value="XM_001026958.3"/>
</dbReference>
<dbReference type="eggNOG" id="ENOG502SNN3">
    <property type="taxonomic scope" value="Eukaryota"/>
</dbReference>
<evidence type="ECO:0000313" key="2">
    <source>
        <dbReference type="EMBL" id="EAS06716.1"/>
    </source>
</evidence>
<keyword evidence="3" id="KW-1185">Reference proteome</keyword>
<dbReference type="GeneID" id="7844006"/>
<organism evidence="2 3">
    <name type="scientific">Tetrahymena thermophila (strain SB210)</name>
    <dbReference type="NCBI Taxonomy" id="312017"/>
    <lineage>
        <taxon>Eukaryota</taxon>
        <taxon>Sar</taxon>
        <taxon>Alveolata</taxon>
        <taxon>Ciliophora</taxon>
        <taxon>Intramacronucleata</taxon>
        <taxon>Oligohymenophorea</taxon>
        <taxon>Hymenostomatida</taxon>
        <taxon>Tetrahymenina</taxon>
        <taxon>Tetrahymenidae</taxon>
        <taxon>Tetrahymena</taxon>
    </lineage>
</organism>
<feature type="coiled-coil region" evidence="1">
    <location>
        <begin position="37"/>
        <end position="107"/>
    </location>
</feature>
<evidence type="ECO:0000313" key="3">
    <source>
        <dbReference type="Proteomes" id="UP000009168"/>
    </source>
</evidence>
<dbReference type="AlphaFoldDB" id="I7MMT6"/>
<sequence>MQKSGIYSSPYAERFNKISEKLSQIPLSQEGSRANRIDNFEQRVRQLDEKFNTSIEQYNKKIAGLKEEVFKLQKLVEDNSKSFELQLETRNKEITNLDNKLAQKLENEIASRRDSESKQVRYLEEKINFLRADISTETKIRSEILSSLNATLEADLPKLYEIVKSEGVERESCDSITLKKAADEIKKIHDFLATQKRTREETESTIFEMLKELVNRIKSEIDEERKDREQSQETLVSLLEDAANKLCATAQV</sequence>
<dbReference type="OrthoDB" id="307099at2759"/>